<evidence type="ECO:0000313" key="2">
    <source>
        <dbReference type="EMBL" id="CRY97831.1"/>
    </source>
</evidence>
<dbReference type="EMBL" id="LN854267">
    <property type="protein sequence ID" value="CRY97831.1"/>
    <property type="molecule type" value="Genomic_DNA"/>
</dbReference>
<evidence type="ECO:0000256" key="1">
    <source>
        <dbReference type="SAM" id="MobiDB-lite"/>
    </source>
</evidence>
<accession>A0A0H5Q715</accession>
<name>A0A0H5Q715_9ZZZZ</name>
<geneLocation type="plasmid" evidence="2">
    <name>pRGFK1766</name>
</geneLocation>
<feature type="region of interest" description="Disordered" evidence="1">
    <location>
        <begin position="27"/>
        <end position="47"/>
    </location>
</feature>
<reference evidence="2" key="1">
    <citation type="submission" date="2015-06" db="EMBL/GenBank/DDBJ databases">
        <authorList>
            <person name="Joergensen T."/>
        </authorList>
    </citation>
    <scope>NUCLEOTIDE SEQUENCE</scope>
    <source>
        <plasmid evidence="2">pRGFK1766</plasmid>
    </source>
</reference>
<proteinExistence type="predicted"/>
<dbReference type="AlphaFoldDB" id="A0A0H5Q715"/>
<protein>
    <submittedName>
        <fullName evidence="2">Uncharacterized protein</fullName>
    </submittedName>
</protein>
<keyword evidence="2" id="KW-0614">Plasmid</keyword>
<reference evidence="2" key="2">
    <citation type="submission" date="2015-07" db="EMBL/GenBank/DDBJ databases">
        <title>Plasmids, circular viruses and viroids from rat gut.</title>
        <authorList>
            <person name="Jorgensen T.J."/>
            <person name="Hansen M.A."/>
            <person name="Xu Z."/>
            <person name="Tabak M.A."/>
            <person name="Sorensen S.J."/>
            <person name="Hansen L.H."/>
        </authorList>
    </citation>
    <scope>NUCLEOTIDE SEQUENCE</scope>
    <source>
        <plasmid evidence="2">pRGFK1766</plasmid>
    </source>
</reference>
<sequence>MGNCRAALSGGFPLAAPALEQLHTSQITKARENSQRRYRGKAPLRSRRKASHFRDLAKMIGEQMFCYKIAKKNTPDSIRAMGLGVFRRVDDTQRVPAILTIHH</sequence>
<feature type="compositionally biased region" description="Basic residues" evidence="1">
    <location>
        <begin position="36"/>
        <end position="47"/>
    </location>
</feature>
<organism evidence="2">
    <name type="scientific">uncultured prokaryote</name>
    <dbReference type="NCBI Taxonomy" id="198431"/>
    <lineage>
        <taxon>unclassified sequences</taxon>
        <taxon>environmental samples</taxon>
    </lineage>
</organism>